<feature type="transmembrane region" description="Helical" evidence="12">
    <location>
        <begin position="291"/>
        <end position="312"/>
    </location>
</feature>
<keyword evidence="5 12" id="KW-0812">Transmembrane</keyword>
<dbReference type="InterPro" id="IPR003439">
    <property type="entry name" value="ABC_transporter-like_ATP-bd"/>
</dbReference>
<feature type="domain" description="ABC transporter" evidence="13">
    <location>
        <begin position="1187"/>
        <end position="1419"/>
    </location>
</feature>
<feature type="transmembrane region" description="Helical" evidence="12">
    <location>
        <begin position="57"/>
        <end position="78"/>
    </location>
</feature>
<dbReference type="SUPFAM" id="SSF90123">
    <property type="entry name" value="ABC transporter transmembrane region"/>
    <property type="match status" value="2"/>
</dbReference>
<dbReference type="GO" id="GO:0016887">
    <property type="term" value="F:ATP hydrolysis activity"/>
    <property type="evidence" value="ECO:0007669"/>
    <property type="project" value="InterPro"/>
</dbReference>
<dbReference type="InterPro" id="IPR027417">
    <property type="entry name" value="P-loop_NTPase"/>
</dbReference>
<dbReference type="PANTHER" id="PTHR24223">
    <property type="entry name" value="ATP-BINDING CASSETTE SUB-FAMILY C"/>
    <property type="match status" value="1"/>
</dbReference>
<evidence type="ECO:0000256" key="11">
    <source>
        <dbReference type="SAM" id="MobiDB-lite"/>
    </source>
</evidence>
<dbReference type="Pfam" id="PF24357">
    <property type="entry name" value="TMD0_ABC"/>
    <property type="match status" value="1"/>
</dbReference>
<feature type="transmembrane region" description="Helical" evidence="12">
    <location>
        <begin position="395"/>
        <end position="415"/>
    </location>
</feature>
<dbReference type="CDD" id="cd18579">
    <property type="entry name" value="ABC_6TM_ABCC_D1"/>
    <property type="match status" value="1"/>
</dbReference>
<evidence type="ECO:0000313" key="15">
    <source>
        <dbReference type="EMBL" id="KAF4471540.1"/>
    </source>
</evidence>
<dbReference type="EMBL" id="JAADYS010000194">
    <property type="protein sequence ID" value="KAF4471540.1"/>
    <property type="molecule type" value="Genomic_DNA"/>
</dbReference>
<dbReference type="PROSITE" id="PS50929">
    <property type="entry name" value="ABC_TM1F"/>
    <property type="match status" value="2"/>
</dbReference>
<evidence type="ECO:0000313" key="16">
    <source>
        <dbReference type="Proteomes" id="UP000554235"/>
    </source>
</evidence>
<feature type="transmembrane region" description="Helical" evidence="12">
    <location>
        <begin position="121"/>
        <end position="141"/>
    </location>
</feature>
<dbReference type="InterPro" id="IPR011527">
    <property type="entry name" value="ABC1_TM_dom"/>
</dbReference>
<evidence type="ECO:0000259" key="13">
    <source>
        <dbReference type="PROSITE" id="PS50893"/>
    </source>
</evidence>
<evidence type="ECO:0000256" key="1">
    <source>
        <dbReference type="ARBA" id="ARBA00004651"/>
    </source>
</evidence>
<feature type="region of interest" description="Disordered" evidence="11">
    <location>
        <begin position="560"/>
        <end position="598"/>
    </location>
</feature>
<keyword evidence="16" id="KW-1185">Reference proteome</keyword>
<keyword evidence="3" id="KW-0813">Transport</keyword>
<evidence type="ECO:0000256" key="8">
    <source>
        <dbReference type="ARBA" id="ARBA00022989"/>
    </source>
</evidence>
<dbReference type="InterPro" id="IPR050173">
    <property type="entry name" value="ABC_transporter_C-like"/>
</dbReference>
<dbReference type="CDD" id="cd18580">
    <property type="entry name" value="ABC_6TM_ABCC_D2"/>
    <property type="match status" value="1"/>
</dbReference>
<dbReference type="GO" id="GO:0140359">
    <property type="term" value="F:ABC-type transporter activity"/>
    <property type="evidence" value="ECO:0007669"/>
    <property type="project" value="InterPro"/>
</dbReference>
<comment type="subcellular location">
    <subcellularLocation>
        <location evidence="1">Cell membrane</location>
        <topology evidence="1">Multi-pass membrane protein</topology>
    </subcellularLocation>
</comment>
<feature type="domain" description="ABC transmembrane type-1" evidence="14">
    <location>
        <begin position="871"/>
        <end position="1151"/>
    </location>
</feature>
<evidence type="ECO:0000256" key="6">
    <source>
        <dbReference type="ARBA" id="ARBA00022741"/>
    </source>
</evidence>
<dbReference type="InterPro" id="IPR056227">
    <property type="entry name" value="TMD0_ABC"/>
</dbReference>
<dbReference type="GO" id="GO:0005524">
    <property type="term" value="F:ATP binding"/>
    <property type="evidence" value="ECO:0007669"/>
    <property type="project" value="UniProtKB-KW"/>
</dbReference>
<evidence type="ECO:0000256" key="2">
    <source>
        <dbReference type="ARBA" id="ARBA00009726"/>
    </source>
</evidence>
<feature type="transmembrane region" description="Helical" evidence="12">
    <location>
        <begin position="473"/>
        <end position="499"/>
    </location>
</feature>
<comment type="caution">
    <text evidence="15">The sequence shown here is derived from an EMBL/GenBank/DDBJ whole genome shotgun (WGS) entry which is preliminary data.</text>
</comment>
<feature type="transmembrane region" description="Helical" evidence="12">
    <location>
        <begin position="511"/>
        <end position="539"/>
    </location>
</feature>
<feature type="domain" description="ABC transporter" evidence="13">
    <location>
        <begin position="603"/>
        <end position="828"/>
    </location>
</feature>
<dbReference type="InterPro" id="IPR044746">
    <property type="entry name" value="ABCC_6TM_D1"/>
</dbReference>
<evidence type="ECO:0000256" key="4">
    <source>
        <dbReference type="ARBA" id="ARBA00022475"/>
    </source>
</evidence>
<dbReference type="InterPro" id="IPR044726">
    <property type="entry name" value="ABCC_6TM_D2"/>
</dbReference>
<dbReference type="Proteomes" id="UP000554235">
    <property type="component" value="Unassembled WGS sequence"/>
</dbReference>
<keyword evidence="10" id="KW-0325">Glycoprotein</keyword>
<dbReference type="Gene3D" id="3.40.50.300">
    <property type="entry name" value="P-loop containing nucleotide triphosphate hydrolases"/>
    <property type="match status" value="2"/>
</dbReference>
<feature type="transmembrane region" description="Helical" evidence="12">
    <location>
        <begin position="1009"/>
        <end position="1029"/>
    </location>
</feature>
<dbReference type="SMART" id="SM00382">
    <property type="entry name" value="AAA"/>
    <property type="match status" value="2"/>
</dbReference>
<proteinExistence type="inferred from homology"/>
<keyword evidence="8 12" id="KW-1133">Transmembrane helix</keyword>
<dbReference type="FunFam" id="1.20.1560.10:FF:000055">
    <property type="entry name" value="ABC multidrug transporter (Eurofung)"/>
    <property type="match status" value="1"/>
</dbReference>
<dbReference type="PROSITE" id="PS50893">
    <property type="entry name" value="ABC_TRANSPORTER_2"/>
    <property type="match status" value="2"/>
</dbReference>
<keyword evidence="6" id="KW-0547">Nucleotide-binding</keyword>
<gene>
    <name evidence="15" type="ORF">FALBO_1556</name>
</gene>
<feature type="transmembrane region" description="Helical" evidence="12">
    <location>
        <begin position="90"/>
        <end position="109"/>
    </location>
</feature>
<evidence type="ECO:0000256" key="10">
    <source>
        <dbReference type="ARBA" id="ARBA00023180"/>
    </source>
</evidence>
<evidence type="ECO:0000256" key="7">
    <source>
        <dbReference type="ARBA" id="ARBA00022840"/>
    </source>
</evidence>
<feature type="transmembrane region" description="Helical" evidence="12">
    <location>
        <begin position="1096"/>
        <end position="1114"/>
    </location>
</feature>
<organism evidence="15 16">
    <name type="scientific">Fusarium albosuccineum</name>
    <dbReference type="NCBI Taxonomy" id="1237068"/>
    <lineage>
        <taxon>Eukaryota</taxon>
        <taxon>Fungi</taxon>
        <taxon>Dikarya</taxon>
        <taxon>Ascomycota</taxon>
        <taxon>Pezizomycotina</taxon>
        <taxon>Sordariomycetes</taxon>
        <taxon>Hypocreomycetidae</taxon>
        <taxon>Hypocreales</taxon>
        <taxon>Nectriaceae</taxon>
        <taxon>Fusarium</taxon>
        <taxon>Fusarium decemcellulare species complex</taxon>
    </lineage>
</organism>
<feature type="transmembrane region" description="Helical" evidence="12">
    <location>
        <begin position="24"/>
        <end position="45"/>
    </location>
</feature>
<dbReference type="CDD" id="cd03250">
    <property type="entry name" value="ABCC_MRP_domain1"/>
    <property type="match status" value="1"/>
</dbReference>
<name>A0A8H4PDH1_9HYPO</name>
<protein>
    <submittedName>
        <fullName evidence="15">Canalicular multispecific organic anion transporter 2</fullName>
    </submittedName>
</protein>
<evidence type="ECO:0000256" key="9">
    <source>
        <dbReference type="ARBA" id="ARBA00023136"/>
    </source>
</evidence>
<feature type="region of interest" description="Disordered" evidence="11">
    <location>
        <begin position="833"/>
        <end position="853"/>
    </location>
</feature>
<dbReference type="PROSITE" id="PS00211">
    <property type="entry name" value="ABC_TRANSPORTER_1"/>
    <property type="match status" value="2"/>
</dbReference>
<dbReference type="SUPFAM" id="SSF52540">
    <property type="entry name" value="P-loop containing nucleoside triphosphate hydrolases"/>
    <property type="match status" value="2"/>
</dbReference>
<feature type="domain" description="ABC transmembrane type-1" evidence="14">
    <location>
        <begin position="264"/>
        <end position="537"/>
    </location>
</feature>
<accession>A0A8H4PDH1</accession>
<dbReference type="FunFam" id="1.20.1560.10:FF:000066">
    <property type="entry name" value="ABC multidrug transporter (Eurofung)"/>
    <property type="match status" value="1"/>
</dbReference>
<keyword evidence="7" id="KW-0067">ATP-binding</keyword>
<dbReference type="Gene3D" id="1.20.1560.10">
    <property type="entry name" value="ABC transporter type 1, transmembrane domain"/>
    <property type="match status" value="2"/>
</dbReference>
<dbReference type="OrthoDB" id="6500128at2759"/>
<dbReference type="Pfam" id="PF00005">
    <property type="entry name" value="ABC_tran"/>
    <property type="match status" value="2"/>
</dbReference>
<evidence type="ECO:0000256" key="5">
    <source>
        <dbReference type="ARBA" id="ARBA00022692"/>
    </source>
</evidence>
<evidence type="ECO:0000259" key="14">
    <source>
        <dbReference type="PROSITE" id="PS50929"/>
    </source>
</evidence>
<dbReference type="InterPro" id="IPR003593">
    <property type="entry name" value="AAA+_ATPase"/>
</dbReference>
<feature type="transmembrane region" description="Helical" evidence="12">
    <location>
        <begin position="876"/>
        <end position="896"/>
    </location>
</feature>
<evidence type="ECO:0000256" key="12">
    <source>
        <dbReference type="SAM" id="Phobius"/>
    </source>
</evidence>
<dbReference type="PANTHER" id="PTHR24223:SF399">
    <property type="entry name" value="ABC TRANSPORTER ATNG"/>
    <property type="match status" value="1"/>
</dbReference>
<dbReference type="Pfam" id="PF00664">
    <property type="entry name" value="ABC_membrane"/>
    <property type="match status" value="2"/>
</dbReference>
<dbReference type="GO" id="GO:0005886">
    <property type="term" value="C:plasma membrane"/>
    <property type="evidence" value="ECO:0007669"/>
    <property type="project" value="UniProtKB-SubCell"/>
</dbReference>
<sequence length="1421" mass="156101">MADDQFGPHHPGIFDFTLLFEQSILSILPTSIFLILVPFRIAVLWHHGKATRSKTLLRFKLGIVGAYASLQIALVALWCLDFDAITKASVAEPVLGLIESLALAALSYLEHRNSRKPSVLIGGYLVLSVLLDLALTRTLWMRHGMDALAAVFTSSLVLKTILLVLEETPKRLINGEKGSIRETSVGVVNRSFFWWLNRLFFEGSRSILDMDSLGEINEKFNTHDLSEQLDKRWNKDPKTSAFALLKCTFLTYKWQFFAGIPPRLLHSGFNFAQPFLIQSIIIFVSTKQISLEVAGGLIGATVLVYLGLAISGAWHKHLSYQMVTMYRGGLTALIFKKTLKLRAGSIRESAPVTLMSTDIATIVAAGASVHDTWANLLELPVGIYLLYRQVGRSSLLVLVPTFLTTILSGIISPAMEPATVQWNAAVQKRVGETSSMLSQIKGIKMLGLAVFFHDLVQGLRVTELKVSAKMRWLLVHFVTLAMASAQITPIVVILSAIYWTKADGGLSVAEAFTSLSLVALVTQPLVSLTVSVMQVAGVLGGCGRIQAFLLLGEQEDSRSSLTRIPESRASSVQDLSPKDPDMQSSPQPEHKETGYSGTHRPAAVIEDATFETSDGVALLKKINLTVLQGTLNMFVGRVGCGKSSLLKAIVGELVPTQGSVSAETSLGYCDQIPWLRNISIQDNIIGQSPFDDKWFQTVLQSCALDDDIAQLPEGEKTIVGPGGVALSGGQKQRVALARAVYSQRQLLVLDDVFSSLDNSTSDKVFQRLMGPTGLLRRTNTTVILTTSHARFLPAADYVTTLDEGCITHNQVPYDEVKTTALGELQTDTQPEGQVMETGPLRENRSGPSAKQEIDLARQTGDRDCYKIYLRSMGWQIISVVFPVAVVGSVIEIVPHLEIWLRFWTEHGNGSKDAHYAGGYVGFALAGMLLSAFNFYYFLILAVPKSSNSLHRQLLNSVCRAPLHFFTSTESGGILNRFSQDMTLIDQSLPLAFFLTVDFQTGVVASGASYFGAFLPLSFLTLYLIQKYYLRTSRQMRFLDLEAKSPLYTHFTEITAGLSTVRSFGWSEAFLAESFHLLSESQRPFYLMFCIQRWLELALDLFVAGMAILLVTLALRIKGATTEGAIGLAMVNLLGFNQTLTVVIDQWTQLETSLGAIARLKSFLKNTPDENKSCEKETPQDWPSEGGIEIDSITASYGDETSPILNDVSLVIKRGQKVCICGRSGSGKSSLVLSILRLLELQAGAIRIDGRDLSTIPRQHIRSHITAIPQDPVTLSGTVRYNLDAEGHIQADELLIQALEKTTLWPTIESRGGLDADLNELGFSVGQRQLFCLARALLSHSKILLLDEPTSSVDNATDTEVRQTLKEFMDGRTVVEVAHRLDQVTDFDIAVIMGDGKIIETGDPEELLGRDSALKKLRHQGQ</sequence>
<keyword evidence="4" id="KW-1003">Cell membrane</keyword>
<evidence type="ECO:0000256" key="3">
    <source>
        <dbReference type="ARBA" id="ARBA00022448"/>
    </source>
</evidence>
<reference evidence="15 16" key="1">
    <citation type="submission" date="2020-01" db="EMBL/GenBank/DDBJ databases">
        <title>Identification and distribution of gene clusters putatively required for synthesis of sphingolipid metabolism inhibitors in phylogenetically diverse species of the filamentous fungus Fusarium.</title>
        <authorList>
            <person name="Kim H.-S."/>
            <person name="Busman M."/>
            <person name="Brown D.W."/>
            <person name="Divon H."/>
            <person name="Uhlig S."/>
            <person name="Proctor R.H."/>
        </authorList>
    </citation>
    <scope>NUCLEOTIDE SEQUENCE [LARGE SCALE GENOMIC DNA]</scope>
    <source>
        <strain evidence="15 16">NRRL 20459</strain>
    </source>
</reference>
<dbReference type="InterPro" id="IPR036640">
    <property type="entry name" value="ABC1_TM_sf"/>
</dbReference>
<comment type="similarity">
    <text evidence="2">Belongs to the ABC transporter superfamily. ABCC family. Conjugate transporter (TC 3.A.1.208) subfamily.</text>
</comment>
<dbReference type="InterPro" id="IPR017871">
    <property type="entry name" value="ABC_transporter-like_CS"/>
</dbReference>
<dbReference type="FunFam" id="3.40.50.300:FF:002145">
    <property type="entry name" value="ABC transporter (MsbA subfamily)"/>
    <property type="match status" value="1"/>
</dbReference>
<dbReference type="CDD" id="cd03244">
    <property type="entry name" value="ABCC_MRP_domain2"/>
    <property type="match status" value="1"/>
</dbReference>
<keyword evidence="9 12" id="KW-0472">Membrane</keyword>
<feature type="transmembrane region" description="Helical" evidence="12">
    <location>
        <begin position="916"/>
        <end position="942"/>
    </location>
</feature>